<dbReference type="AlphaFoldDB" id="A0A5C6QJX2"/>
<dbReference type="Pfam" id="PF13487">
    <property type="entry name" value="HD_5"/>
    <property type="match status" value="1"/>
</dbReference>
<dbReference type="GO" id="GO:0008081">
    <property type="term" value="F:phosphoric diester hydrolase activity"/>
    <property type="evidence" value="ECO:0007669"/>
    <property type="project" value="UniProtKB-ARBA"/>
</dbReference>
<dbReference type="Gene3D" id="1.10.3210.10">
    <property type="entry name" value="Hypothetical protein af1432"/>
    <property type="match status" value="2"/>
</dbReference>
<dbReference type="InterPro" id="IPR003607">
    <property type="entry name" value="HD/PDEase_dom"/>
</dbReference>
<dbReference type="EMBL" id="VOLR01000010">
    <property type="protein sequence ID" value="TWX60194.1"/>
    <property type="molecule type" value="Genomic_DNA"/>
</dbReference>
<dbReference type="CDD" id="cd00077">
    <property type="entry name" value="HDc"/>
    <property type="match status" value="1"/>
</dbReference>
<organism evidence="3 5">
    <name type="scientific">Colwellia hornerae</name>
    <dbReference type="NCBI Taxonomy" id="89402"/>
    <lineage>
        <taxon>Bacteria</taxon>
        <taxon>Pseudomonadati</taxon>
        <taxon>Pseudomonadota</taxon>
        <taxon>Gammaproteobacteria</taxon>
        <taxon>Alteromonadales</taxon>
        <taxon>Colwelliaceae</taxon>
        <taxon>Colwellia</taxon>
    </lineage>
</organism>
<reference evidence="3 5" key="1">
    <citation type="submission" date="2019-07" db="EMBL/GenBank/DDBJ databases">
        <title>Genomes of sea-ice associated Colwellia species.</title>
        <authorList>
            <person name="Bowman J.P."/>
        </authorList>
    </citation>
    <scope>NUCLEOTIDE SEQUENCE [LARGE SCALE GENOMIC DNA]</scope>
    <source>
        <strain evidence="2 4">ACAM 607</strain>
        <strain evidence="3 5">IC036</strain>
    </source>
</reference>
<feature type="domain" description="HD-GYP" evidence="1">
    <location>
        <begin position="291"/>
        <end position="503"/>
    </location>
</feature>
<dbReference type="Proteomes" id="UP000321917">
    <property type="component" value="Unassembled WGS sequence"/>
</dbReference>
<dbReference type="SUPFAM" id="SSF109604">
    <property type="entry name" value="HD-domain/PDEase-like"/>
    <property type="match status" value="1"/>
</dbReference>
<evidence type="ECO:0000313" key="2">
    <source>
        <dbReference type="EMBL" id="TWX60194.1"/>
    </source>
</evidence>
<dbReference type="SUPFAM" id="SSF55781">
    <property type="entry name" value="GAF domain-like"/>
    <property type="match status" value="1"/>
</dbReference>
<dbReference type="PANTHER" id="PTHR43155">
    <property type="entry name" value="CYCLIC DI-GMP PHOSPHODIESTERASE PA4108-RELATED"/>
    <property type="match status" value="1"/>
</dbReference>
<accession>A0A5C6QJX2</accession>
<evidence type="ECO:0000259" key="1">
    <source>
        <dbReference type="PROSITE" id="PS51832"/>
    </source>
</evidence>
<keyword evidence="4" id="KW-1185">Reference proteome</keyword>
<gene>
    <name evidence="2" type="ORF">ESZ26_08780</name>
    <name evidence="3" type="ORF">ESZ27_06650</name>
</gene>
<evidence type="ECO:0000313" key="5">
    <source>
        <dbReference type="Proteomes" id="UP000321917"/>
    </source>
</evidence>
<dbReference type="SMART" id="SM00065">
    <property type="entry name" value="GAF"/>
    <property type="match status" value="1"/>
</dbReference>
<comment type="caution">
    <text evidence="3">The sequence shown here is derived from an EMBL/GenBank/DDBJ whole genome shotgun (WGS) entry which is preliminary data.</text>
</comment>
<dbReference type="SMART" id="SM00471">
    <property type="entry name" value="HDc"/>
    <property type="match status" value="1"/>
</dbReference>
<dbReference type="InterPro" id="IPR037522">
    <property type="entry name" value="HD_GYP_dom"/>
</dbReference>
<protein>
    <submittedName>
        <fullName evidence="3">HD domain-containing protein</fullName>
    </submittedName>
</protein>
<evidence type="ECO:0000313" key="3">
    <source>
        <dbReference type="EMBL" id="TWX69013.1"/>
    </source>
</evidence>
<dbReference type="PANTHER" id="PTHR43155:SF2">
    <property type="entry name" value="CYCLIC DI-GMP PHOSPHODIESTERASE PA4108"/>
    <property type="match status" value="1"/>
</dbReference>
<sequence length="522" mass="58629">MNNIEHFVDIGIALSTEKNHHALLELILKRAMLFANADGGTIYSVTTDKNEQKSLVFDTVLNNSLACHLGGTSTNPIDYPNIKLFNYGKVNNSALVAIAGATGQVINVNDVYHCTEYDLTQAKIMDKRIGYHTQSVLTLPMQDHQQELNGVIQLINATDPQGKVITFEADVVKTITALTSLAAVILTNKQLIDEMENLFAAFSRLIASAIDRKSPYTGNHCRRVPEITMLLAKACHDIDCGPLTDFNLAAEDFHELSVAAWLHDCGKVATPEYVMDKSKKLETIFDRIELVNARFEIAARDITYSTKMVDKEKLNLLKQLNNDRAFINDANTGGEFFDDDKITRVYQIAKHYKIMINGINQAVINDDEVLNLITKRGTLTAKERQIINDHMKVTVEMLESMPFPKHLKNVPEFACGHHEKMDGTGYPKGLTRDQMSTQARIMAIADVFEALTSNDRPYKAPKTLSETLTIMGYMKLDNHLDPDLFDVFIQEKVYLEFANKFLDASQIDDFDIQNIPGYQKIA</sequence>
<dbReference type="InterPro" id="IPR029016">
    <property type="entry name" value="GAF-like_dom_sf"/>
</dbReference>
<dbReference type="Proteomes" id="UP000321525">
    <property type="component" value="Unassembled WGS sequence"/>
</dbReference>
<dbReference type="Gene3D" id="3.30.450.40">
    <property type="match status" value="1"/>
</dbReference>
<proteinExistence type="predicted"/>
<evidence type="ECO:0000313" key="4">
    <source>
        <dbReference type="Proteomes" id="UP000321525"/>
    </source>
</evidence>
<dbReference type="EMBL" id="VOLQ01000009">
    <property type="protein sequence ID" value="TWX69013.1"/>
    <property type="molecule type" value="Genomic_DNA"/>
</dbReference>
<dbReference type="OrthoDB" id="9764808at2"/>
<dbReference type="RefSeq" id="WP_146799370.1">
    <property type="nucleotide sequence ID" value="NZ_VOLP01000011.1"/>
</dbReference>
<dbReference type="InterPro" id="IPR003018">
    <property type="entry name" value="GAF"/>
</dbReference>
<dbReference type="PROSITE" id="PS51832">
    <property type="entry name" value="HD_GYP"/>
    <property type="match status" value="1"/>
</dbReference>
<name>A0A5C6QJX2_9GAMM</name>